<sequence>MHQSPRQKKPAIRHRILPRTHSTAHCRRHRRNPPPFKMPPRSQSFFLVIQIFLLVASRLSKNSSISQNTDTTQPLTPEEPHIASTAMTTHIIALQHELEREVSLAQDRNENLRRLIVPPDEINLSQYFRNRDVLQRARRVLRNCRTRIQRVRNYENAASRESQSHGAGEMPRSLRGFVWMEAELNEAIERVRRV</sequence>
<dbReference type="AlphaFoldDB" id="A0A8K0R5K9"/>
<evidence type="ECO:0000313" key="3">
    <source>
        <dbReference type="Proteomes" id="UP000813461"/>
    </source>
</evidence>
<dbReference type="Proteomes" id="UP000813461">
    <property type="component" value="Unassembled WGS sequence"/>
</dbReference>
<feature type="region of interest" description="Disordered" evidence="1">
    <location>
        <begin position="1"/>
        <end position="39"/>
    </location>
</feature>
<keyword evidence="3" id="KW-1185">Reference proteome</keyword>
<name>A0A8K0R5K9_9PLEO</name>
<feature type="compositionally biased region" description="Basic residues" evidence="1">
    <location>
        <begin position="1"/>
        <end position="32"/>
    </location>
</feature>
<organism evidence="2 3">
    <name type="scientific">Paraphoma chrysanthemicola</name>
    <dbReference type="NCBI Taxonomy" id="798071"/>
    <lineage>
        <taxon>Eukaryota</taxon>
        <taxon>Fungi</taxon>
        <taxon>Dikarya</taxon>
        <taxon>Ascomycota</taxon>
        <taxon>Pezizomycotina</taxon>
        <taxon>Dothideomycetes</taxon>
        <taxon>Pleosporomycetidae</taxon>
        <taxon>Pleosporales</taxon>
        <taxon>Pleosporineae</taxon>
        <taxon>Phaeosphaeriaceae</taxon>
        <taxon>Paraphoma</taxon>
    </lineage>
</organism>
<gene>
    <name evidence="2" type="ORF">FB567DRAFT_528804</name>
</gene>
<dbReference type="EMBL" id="JAGMVJ010000012">
    <property type="protein sequence ID" value="KAH7084330.1"/>
    <property type="molecule type" value="Genomic_DNA"/>
</dbReference>
<protein>
    <submittedName>
        <fullName evidence="2">Uncharacterized protein</fullName>
    </submittedName>
</protein>
<comment type="caution">
    <text evidence="2">The sequence shown here is derived from an EMBL/GenBank/DDBJ whole genome shotgun (WGS) entry which is preliminary data.</text>
</comment>
<accession>A0A8K0R5K9</accession>
<evidence type="ECO:0000256" key="1">
    <source>
        <dbReference type="SAM" id="MobiDB-lite"/>
    </source>
</evidence>
<reference evidence="2" key="1">
    <citation type="journal article" date="2021" name="Nat. Commun.">
        <title>Genetic determinants of endophytism in the Arabidopsis root mycobiome.</title>
        <authorList>
            <person name="Mesny F."/>
            <person name="Miyauchi S."/>
            <person name="Thiergart T."/>
            <person name="Pickel B."/>
            <person name="Atanasova L."/>
            <person name="Karlsson M."/>
            <person name="Huettel B."/>
            <person name="Barry K.W."/>
            <person name="Haridas S."/>
            <person name="Chen C."/>
            <person name="Bauer D."/>
            <person name="Andreopoulos W."/>
            <person name="Pangilinan J."/>
            <person name="LaButti K."/>
            <person name="Riley R."/>
            <person name="Lipzen A."/>
            <person name="Clum A."/>
            <person name="Drula E."/>
            <person name="Henrissat B."/>
            <person name="Kohler A."/>
            <person name="Grigoriev I.V."/>
            <person name="Martin F.M."/>
            <person name="Hacquard S."/>
        </authorList>
    </citation>
    <scope>NUCLEOTIDE SEQUENCE</scope>
    <source>
        <strain evidence="2">MPI-SDFR-AT-0120</strain>
    </source>
</reference>
<proteinExistence type="predicted"/>
<evidence type="ECO:0000313" key="2">
    <source>
        <dbReference type="EMBL" id="KAH7084330.1"/>
    </source>
</evidence>